<evidence type="ECO:0000256" key="1">
    <source>
        <dbReference type="ARBA" id="ARBA00000677"/>
    </source>
</evidence>
<dbReference type="InterPro" id="IPR019758">
    <property type="entry name" value="Pept_S26A_signal_pept_1_CS"/>
</dbReference>
<feature type="active site" evidence="6">
    <location>
        <position position="101"/>
    </location>
</feature>
<name>A0A2T0KFU3_9ACTN</name>
<dbReference type="InterPro" id="IPR019533">
    <property type="entry name" value="Peptidase_S26"/>
</dbReference>
<comment type="caution">
    <text evidence="9">The sequence shown here is derived from an EMBL/GenBank/DDBJ whole genome shotgun (WGS) entry which is preliminary data.</text>
</comment>
<evidence type="ECO:0000256" key="7">
    <source>
        <dbReference type="RuleBase" id="RU362042"/>
    </source>
</evidence>
<evidence type="ECO:0000259" key="8">
    <source>
        <dbReference type="Pfam" id="PF10502"/>
    </source>
</evidence>
<dbReference type="PRINTS" id="PR00727">
    <property type="entry name" value="LEADERPTASE"/>
</dbReference>
<comment type="subcellular location">
    <subcellularLocation>
        <location evidence="2">Cell membrane</location>
        <topology evidence="2">Single-pass type II membrane protein</topology>
    </subcellularLocation>
    <subcellularLocation>
        <location evidence="7">Membrane</location>
        <topology evidence="7">Single-pass type II membrane protein</topology>
    </subcellularLocation>
</comment>
<dbReference type="PANTHER" id="PTHR43390:SF1">
    <property type="entry name" value="CHLOROPLAST PROCESSING PEPTIDASE"/>
    <property type="match status" value="1"/>
</dbReference>
<comment type="similarity">
    <text evidence="3 7">Belongs to the peptidase S26 family.</text>
</comment>
<dbReference type="Pfam" id="PF10502">
    <property type="entry name" value="Peptidase_S26"/>
    <property type="match status" value="1"/>
</dbReference>
<evidence type="ECO:0000313" key="9">
    <source>
        <dbReference type="EMBL" id="PRX22224.1"/>
    </source>
</evidence>
<dbReference type="CDD" id="cd06530">
    <property type="entry name" value="S26_SPase_I"/>
    <property type="match status" value="1"/>
</dbReference>
<feature type="active site" evidence="6">
    <location>
        <position position="53"/>
    </location>
</feature>
<dbReference type="EC" id="3.4.21.89" evidence="4 7"/>
<dbReference type="NCBIfam" id="TIGR02227">
    <property type="entry name" value="sigpep_I_bact"/>
    <property type="match status" value="1"/>
</dbReference>
<protein>
    <recommendedName>
        <fullName evidence="4 7">Signal peptidase I</fullName>
        <ecNumber evidence="4 7">3.4.21.89</ecNumber>
    </recommendedName>
</protein>
<dbReference type="Gene3D" id="2.10.109.10">
    <property type="entry name" value="Umud Fragment, subunit A"/>
    <property type="match status" value="1"/>
</dbReference>
<dbReference type="InterPro" id="IPR036286">
    <property type="entry name" value="LexA/Signal_pep-like_sf"/>
</dbReference>
<evidence type="ECO:0000256" key="3">
    <source>
        <dbReference type="ARBA" id="ARBA00009370"/>
    </source>
</evidence>
<keyword evidence="7" id="KW-0472">Membrane</keyword>
<keyword evidence="7" id="KW-0812">Transmembrane</keyword>
<keyword evidence="5 7" id="KW-0378">Hydrolase</keyword>
<evidence type="ECO:0000256" key="4">
    <source>
        <dbReference type="ARBA" id="ARBA00013208"/>
    </source>
</evidence>
<dbReference type="GO" id="GO:0005886">
    <property type="term" value="C:plasma membrane"/>
    <property type="evidence" value="ECO:0007669"/>
    <property type="project" value="UniProtKB-SubCell"/>
</dbReference>
<feature type="domain" description="Peptidase S26" evidence="8">
    <location>
        <begin position="23"/>
        <end position="190"/>
    </location>
</feature>
<evidence type="ECO:0000256" key="6">
    <source>
        <dbReference type="PIRSR" id="PIRSR600223-1"/>
    </source>
</evidence>
<dbReference type="GO" id="GO:0006465">
    <property type="term" value="P:signal peptide processing"/>
    <property type="evidence" value="ECO:0007669"/>
    <property type="project" value="InterPro"/>
</dbReference>
<reference evidence="9 10" key="1">
    <citation type="submission" date="2018-03" db="EMBL/GenBank/DDBJ databases">
        <title>Genomic Encyclopedia of Archaeal and Bacterial Type Strains, Phase II (KMG-II): from individual species to whole genera.</title>
        <authorList>
            <person name="Goeker M."/>
        </authorList>
    </citation>
    <scope>NUCLEOTIDE SEQUENCE [LARGE SCALE GENOMIC DNA]</scope>
    <source>
        <strain evidence="9 10">DSM 43146</strain>
    </source>
</reference>
<comment type="catalytic activity">
    <reaction evidence="1 7">
        <text>Cleavage of hydrophobic, N-terminal signal or leader sequences from secreted and periplasmic proteins.</text>
        <dbReference type="EC" id="3.4.21.89"/>
    </reaction>
</comment>
<keyword evidence="7" id="KW-0645">Protease</keyword>
<evidence type="ECO:0000313" key="10">
    <source>
        <dbReference type="Proteomes" id="UP000239415"/>
    </source>
</evidence>
<dbReference type="SUPFAM" id="SSF51306">
    <property type="entry name" value="LexA/Signal peptidase"/>
    <property type="match status" value="1"/>
</dbReference>
<dbReference type="EMBL" id="PVMZ01000005">
    <property type="protein sequence ID" value="PRX22224.1"/>
    <property type="molecule type" value="Genomic_DNA"/>
</dbReference>
<evidence type="ECO:0000256" key="2">
    <source>
        <dbReference type="ARBA" id="ARBA00004401"/>
    </source>
</evidence>
<dbReference type="GO" id="GO:0009003">
    <property type="term" value="F:signal peptidase activity"/>
    <property type="evidence" value="ECO:0007669"/>
    <property type="project" value="UniProtKB-EC"/>
</dbReference>
<proteinExistence type="inferred from homology"/>
<accession>A0A2T0KFU3</accession>
<dbReference type="InterPro" id="IPR000223">
    <property type="entry name" value="Pept_S26A_signal_pept_1"/>
</dbReference>
<keyword evidence="10" id="KW-1185">Reference proteome</keyword>
<organism evidence="9 10">
    <name type="scientific">Actinoplanes italicus</name>
    <dbReference type="NCBI Taxonomy" id="113567"/>
    <lineage>
        <taxon>Bacteria</taxon>
        <taxon>Bacillati</taxon>
        <taxon>Actinomycetota</taxon>
        <taxon>Actinomycetes</taxon>
        <taxon>Micromonosporales</taxon>
        <taxon>Micromonosporaceae</taxon>
        <taxon>Actinoplanes</taxon>
    </lineage>
</organism>
<evidence type="ECO:0000256" key="5">
    <source>
        <dbReference type="ARBA" id="ARBA00022801"/>
    </source>
</evidence>
<feature type="transmembrane region" description="Helical" evidence="7">
    <location>
        <begin position="25"/>
        <end position="48"/>
    </location>
</feature>
<gene>
    <name evidence="9" type="ORF">CLV67_105401</name>
</gene>
<dbReference type="AlphaFoldDB" id="A0A2T0KFU3"/>
<dbReference type="Proteomes" id="UP000239415">
    <property type="component" value="Unassembled WGS sequence"/>
</dbReference>
<dbReference type="PROSITE" id="PS00761">
    <property type="entry name" value="SPASE_I_3"/>
    <property type="match status" value="1"/>
</dbReference>
<sequence>MACTLRLMPEQTESRATAKSRLREYVILIAVAAVVAFGVRTFLVQTFFIPSQSMEQTLLIDDKVLVNKTAYKFGQEPGRGEIAVFTPPSSWGAEPDQHYIKRIIGVAGDRVVCCDGDGKVTVNGKPLAEDYLFPGDAPSDVPFDVTVPAGNIFVLGDHRSESGDSRMHLFADDGMVRTDRLIGRAFATYWPPSRMRMLEVPATFTDVPMRD</sequence>
<keyword evidence="7" id="KW-1133">Transmembrane helix</keyword>
<dbReference type="PANTHER" id="PTHR43390">
    <property type="entry name" value="SIGNAL PEPTIDASE I"/>
    <property type="match status" value="1"/>
</dbReference>
<dbReference type="GO" id="GO:0004252">
    <property type="term" value="F:serine-type endopeptidase activity"/>
    <property type="evidence" value="ECO:0007669"/>
    <property type="project" value="InterPro"/>
</dbReference>